<evidence type="ECO:0000313" key="3">
    <source>
        <dbReference type="Proteomes" id="UP001457282"/>
    </source>
</evidence>
<dbReference type="EMBL" id="JBEDUW010000002">
    <property type="protein sequence ID" value="KAK9944979.1"/>
    <property type="molecule type" value="Genomic_DNA"/>
</dbReference>
<dbReference type="CDD" id="cd19368">
    <property type="entry name" value="TenA_C_AtTH2-like"/>
    <property type="match status" value="1"/>
</dbReference>
<organism evidence="2 3">
    <name type="scientific">Rubus argutus</name>
    <name type="common">Southern blackberry</name>
    <dbReference type="NCBI Taxonomy" id="59490"/>
    <lineage>
        <taxon>Eukaryota</taxon>
        <taxon>Viridiplantae</taxon>
        <taxon>Streptophyta</taxon>
        <taxon>Embryophyta</taxon>
        <taxon>Tracheophyta</taxon>
        <taxon>Spermatophyta</taxon>
        <taxon>Magnoliopsida</taxon>
        <taxon>eudicotyledons</taxon>
        <taxon>Gunneridae</taxon>
        <taxon>Pentapetalae</taxon>
        <taxon>rosids</taxon>
        <taxon>fabids</taxon>
        <taxon>Rosales</taxon>
        <taxon>Rosaceae</taxon>
        <taxon>Rosoideae</taxon>
        <taxon>Rosoideae incertae sedis</taxon>
        <taxon>Rubus</taxon>
    </lineage>
</organism>
<dbReference type="Gene3D" id="1.20.910.10">
    <property type="entry name" value="Heme oxygenase-like"/>
    <property type="match status" value="1"/>
</dbReference>
<dbReference type="PANTHER" id="PTHR43198">
    <property type="entry name" value="BIFUNCTIONAL TH2 PROTEIN"/>
    <property type="match status" value="1"/>
</dbReference>
<proteinExistence type="predicted"/>
<gene>
    <name evidence="2" type="ORF">M0R45_010513</name>
</gene>
<comment type="caution">
    <text evidence="2">The sequence shown here is derived from an EMBL/GenBank/DDBJ whole genome shotgun (WGS) entry which is preliminary data.</text>
</comment>
<protein>
    <recommendedName>
        <fullName evidence="1">Thiaminase-2/PQQC domain-containing protein</fullName>
    </recommendedName>
</protein>
<name>A0AAW1Y7H7_RUBAR</name>
<dbReference type="Gene3D" id="3.40.50.1000">
    <property type="entry name" value="HAD superfamily/HAD-like"/>
    <property type="match status" value="1"/>
</dbReference>
<evidence type="ECO:0000313" key="2">
    <source>
        <dbReference type="EMBL" id="KAK9944979.1"/>
    </source>
</evidence>
<dbReference type="AlphaFoldDB" id="A0AAW1Y7H7"/>
<feature type="domain" description="Thiaminase-2/PQQC" evidence="1">
    <location>
        <begin position="26"/>
        <end position="123"/>
    </location>
</feature>
<dbReference type="GO" id="GO:0006772">
    <property type="term" value="P:thiamine metabolic process"/>
    <property type="evidence" value="ECO:0007669"/>
    <property type="project" value="UniProtKB-ARBA"/>
</dbReference>
<reference evidence="2 3" key="1">
    <citation type="journal article" date="2023" name="G3 (Bethesda)">
        <title>A chromosome-length genome assembly and annotation of blackberry (Rubus argutus, cv. 'Hillquist').</title>
        <authorList>
            <person name="Bruna T."/>
            <person name="Aryal R."/>
            <person name="Dudchenko O."/>
            <person name="Sargent D.J."/>
            <person name="Mead D."/>
            <person name="Buti M."/>
            <person name="Cavallini A."/>
            <person name="Hytonen T."/>
            <person name="Andres J."/>
            <person name="Pham M."/>
            <person name="Weisz D."/>
            <person name="Mascagni F."/>
            <person name="Usai G."/>
            <person name="Natali L."/>
            <person name="Bassil N."/>
            <person name="Fernandez G.E."/>
            <person name="Lomsadze A."/>
            <person name="Armour M."/>
            <person name="Olukolu B."/>
            <person name="Poorten T."/>
            <person name="Britton C."/>
            <person name="Davik J."/>
            <person name="Ashrafi H."/>
            <person name="Aiden E.L."/>
            <person name="Borodovsky M."/>
            <person name="Worthington M."/>
        </authorList>
    </citation>
    <scope>NUCLEOTIDE SEQUENCE [LARGE SCALE GENOMIC DNA]</scope>
    <source>
        <strain evidence="2">PI 553951</strain>
    </source>
</reference>
<dbReference type="Proteomes" id="UP001457282">
    <property type="component" value="Unassembled WGS sequence"/>
</dbReference>
<dbReference type="FunFam" id="1.20.910.10:FF:000006">
    <property type="entry name" value="Bifunctional TH2 protein, mitochondrial"/>
    <property type="match status" value="1"/>
</dbReference>
<keyword evidence="3" id="KW-1185">Reference proteome</keyword>
<dbReference type="GO" id="GO:0005829">
    <property type="term" value="C:cytosol"/>
    <property type="evidence" value="ECO:0007669"/>
    <property type="project" value="TreeGrafter"/>
</dbReference>
<dbReference type="InterPro" id="IPR016084">
    <property type="entry name" value="Haem_Oase-like_multi-hlx"/>
</dbReference>
<dbReference type="InterPro" id="IPR036412">
    <property type="entry name" value="HAD-like_sf"/>
</dbReference>
<dbReference type="Pfam" id="PF03070">
    <property type="entry name" value="TENA_THI-4"/>
    <property type="match status" value="2"/>
</dbReference>
<dbReference type="InterPro" id="IPR023214">
    <property type="entry name" value="HAD_sf"/>
</dbReference>
<dbReference type="InterPro" id="IPR050967">
    <property type="entry name" value="Thiamine_Salvage_TenA"/>
</dbReference>
<evidence type="ECO:0000259" key="1">
    <source>
        <dbReference type="Pfam" id="PF03070"/>
    </source>
</evidence>
<feature type="domain" description="Thiaminase-2/PQQC" evidence="1">
    <location>
        <begin position="145"/>
        <end position="231"/>
    </location>
</feature>
<dbReference type="SUPFAM" id="SSF56784">
    <property type="entry name" value="HAD-like"/>
    <property type="match status" value="1"/>
</dbReference>
<dbReference type="SUPFAM" id="SSF48613">
    <property type="entry name" value="Heme oxygenase-like"/>
    <property type="match status" value="1"/>
</dbReference>
<dbReference type="PANTHER" id="PTHR43198:SF9">
    <property type="entry name" value="AMINOPYRIMIDINE AMINOHYDROLASE, MITOCHONDRIAL ISOFORM X1-RELATED"/>
    <property type="match status" value="1"/>
</dbReference>
<sequence>MVDEAGLARRLWIKFKDDSVFALYTPFFVGLASATLDSQTFLRFVSQDLHFLRAFVVAYEMAEDCADDDDDKSAIRDLRKRVVKRLQMHDALIQEWGFELQNGDISDDATTKYTDFLLATASGKVEGGRVPGKIATPFEKTKLAAYTLAAVTPLMRLFAYISTEIQGILDPDDNSHLYKKWIDSISSQVFEATALQNEDLLDKLSVSLTGEELDILEKLYHQAMKLEVHFISNSGLPIPQKDVIPLSRVHDFTDCHLTILCDFDLACTAFDSSAILAEIAIRTVPKAEFNGSETQLVRTSSADLRNTWHVLSTQYTEEFEECVETIVTSEKVEGFHYEGLCSALEQLAEFEREANERVVQSGVLKGLNLEDIKRAGQGLILQDGCKSFFQKIVKNENLKTDVHVLSYCWCSDLIISAFSSGDLNVLNVHSNELAYEDSVTTGEIIKKLESPLEKLQAFTGILKGPCRGREDKHKNLTVYIGGSVGDFLCLLQADIGIVIGSSSCLRRLGDHFGVSFVPLFSGLVKRQSQLSADEEGSSQWKPLSGTLYTVSCWAEIQAFILGT</sequence>
<accession>A0AAW1Y7H7</accession>
<dbReference type="InterPro" id="IPR004305">
    <property type="entry name" value="Thiaminase-2/PQQC"/>
</dbReference>